<sequence length="277" mass="28325">MKILVLGATGYIGSATVNRLLAEGHEVVAFTRSGEAANLPSVAGDLTDPASLRAAITGDIDAVINIAPPTGDEDADHAATDAIVESLAGSGRAYVYTSGIWVLGETGDDALDEDAPTNAIAIVGYRPRVEQRVLDAASRDVRTAVIRPGIVHGNGGGIPGMMIGWAKEQGVARHVGENTRWPMVHVDDLAALFTLAVTGAKAGSLYHGVGEESVLVADLAAATGAPTEVWTQEEAAAVVGEAFAEALGLNQVVSGAKARAELGWSPLGPGAVESMRS</sequence>
<dbReference type="PANTHER" id="PTHR48079:SF6">
    <property type="entry name" value="NAD(P)-BINDING DOMAIN-CONTAINING PROTEIN-RELATED"/>
    <property type="match status" value="1"/>
</dbReference>
<dbReference type="AlphaFoldDB" id="A0A9W6SKQ8"/>
<name>A0A9W6SKQ8_9ACTN</name>
<dbReference type="Proteomes" id="UP001165079">
    <property type="component" value="Unassembled WGS sequence"/>
</dbReference>
<feature type="domain" description="NAD-dependent epimerase/dehydratase" evidence="1">
    <location>
        <begin position="3"/>
        <end position="201"/>
    </location>
</feature>
<dbReference type="SUPFAM" id="SSF51735">
    <property type="entry name" value="NAD(P)-binding Rossmann-fold domains"/>
    <property type="match status" value="1"/>
</dbReference>
<gene>
    <name evidence="2" type="ORF">Afil01_22760</name>
</gene>
<organism evidence="2 3">
    <name type="scientific">Actinorhabdospora filicis</name>
    <dbReference type="NCBI Taxonomy" id="1785913"/>
    <lineage>
        <taxon>Bacteria</taxon>
        <taxon>Bacillati</taxon>
        <taxon>Actinomycetota</taxon>
        <taxon>Actinomycetes</taxon>
        <taxon>Micromonosporales</taxon>
        <taxon>Micromonosporaceae</taxon>
        <taxon>Actinorhabdospora</taxon>
    </lineage>
</organism>
<evidence type="ECO:0000313" key="2">
    <source>
        <dbReference type="EMBL" id="GLZ77469.1"/>
    </source>
</evidence>
<comment type="caution">
    <text evidence="2">The sequence shown here is derived from an EMBL/GenBank/DDBJ whole genome shotgun (WGS) entry which is preliminary data.</text>
</comment>
<dbReference type="Pfam" id="PF01370">
    <property type="entry name" value="Epimerase"/>
    <property type="match status" value="1"/>
</dbReference>
<dbReference type="GO" id="GO:0004029">
    <property type="term" value="F:aldehyde dehydrogenase (NAD+) activity"/>
    <property type="evidence" value="ECO:0007669"/>
    <property type="project" value="TreeGrafter"/>
</dbReference>
<proteinExistence type="predicted"/>
<dbReference type="InterPro" id="IPR036291">
    <property type="entry name" value="NAD(P)-bd_dom_sf"/>
</dbReference>
<dbReference type="Gene3D" id="3.40.50.720">
    <property type="entry name" value="NAD(P)-binding Rossmann-like Domain"/>
    <property type="match status" value="1"/>
</dbReference>
<reference evidence="2" key="1">
    <citation type="submission" date="2023-03" db="EMBL/GenBank/DDBJ databases">
        <title>Actinorhabdospora filicis NBRC 111898.</title>
        <authorList>
            <person name="Ichikawa N."/>
            <person name="Sato H."/>
            <person name="Tonouchi N."/>
        </authorList>
    </citation>
    <scope>NUCLEOTIDE SEQUENCE</scope>
    <source>
        <strain evidence="2">NBRC 111898</strain>
    </source>
</reference>
<dbReference type="GO" id="GO:0005737">
    <property type="term" value="C:cytoplasm"/>
    <property type="evidence" value="ECO:0007669"/>
    <property type="project" value="TreeGrafter"/>
</dbReference>
<dbReference type="InterPro" id="IPR051783">
    <property type="entry name" value="NAD(P)-dependent_oxidoreduct"/>
</dbReference>
<evidence type="ECO:0000313" key="3">
    <source>
        <dbReference type="Proteomes" id="UP001165079"/>
    </source>
</evidence>
<keyword evidence="3" id="KW-1185">Reference proteome</keyword>
<evidence type="ECO:0000259" key="1">
    <source>
        <dbReference type="Pfam" id="PF01370"/>
    </source>
</evidence>
<dbReference type="InterPro" id="IPR001509">
    <property type="entry name" value="Epimerase_deHydtase"/>
</dbReference>
<dbReference type="EMBL" id="BSTX01000001">
    <property type="protein sequence ID" value="GLZ77469.1"/>
    <property type="molecule type" value="Genomic_DNA"/>
</dbReference>
<dbReference type="RefSeq" id="WP_285662573.1">
    <property type="nucleotide sequence ID" value="NZ_BSTX01000001.1"/>
</dbReference>
<accession>A0A9W6SKQ8</accession>
<dbReference type="PANTHER" id="PTHR48079">
    <property type="entry name" value="PROTEIN YEEZ"/>
    <property type="match status" value="1"/>
</dbReference>
<protein>
    <recommendedName>
        <fullName evidence="1">NAD-dependent epimerase/dehydratase domain-containing protein</fullName>
    </recommendedName>
</protein>